<dbReference type="EMBL" id="CP013652">
    <property type="protein sequence ID" value="ALS21906.1"/>
    <property type="molecule type" value="Genomic_DNA"/>
</dbReference>
<reference evidence="3" key="1">
    <citation type="submission" date="2015-12" db="EMBL/GenBank/DDBJ databases">
        <title>Complete genome sequences of two moderately thermophilic Paenibacillus species.</title>
        <authorList>
            <person name="Butler R.III."/>
            <person name="Wang J."/>
            <person name="Stark B.C."/>
            <person name="Pombert J.-F."/>
        </authorList>
    </citation>
    <scope>NUCLEOTIDE SEQUENCE [LARGE SCALE GENOMIC DNA]</scope>
    <source>
        <strain evidence="3">32O-Y</strain>
    </source>
</reference>
<keyword evidence="2" id="KW-0378">Hydrolase</keyword>
<organism evidence="2 3">
    <name type="scientific">Paenibacillus naphthalenovorans</name>
    <dbReference type="NCBI Taxonomy" id="162209"/>
    <lineage>
        <taxon>Bacteria</taxon>
        <taxon>Bacillati</taxon>
        <taxon>Bacillota</taxon>
        <taxon>Bacilli</taxon>
        <taxon>Bacillales</taxon>
        <taxon>Paenibacillaceae</taxon>
        <taxon>Paenibacillus</taxon>
    </lineage>
</organism>
<dbReference type="SUPFAM" id="SSF52540">
    <property type="entry name" value="P-loop containing nucleoside triphosphate hydrolases"/>
    <property type="match status" value="1"/>
</dbReference>
<dbReference type="KEGG" id="pnp:IJ22_15300"/>
<evidence type="ECO:0000259" key="1">
    <source>
        <dbReference type="Pfam" id="PF00685"/>
    </source>
</evidence>
<evidence type="ECO:0000313" key="2">
    <source>
        <dbReference type="EMBL" id="ALS21906.1"/>
    </source>
</evidence>
<dbReference type="Proteomes" id="UP000061660">
    <property type="component" value="Chromosome"/>
</dbReference>
<evidence type="ECO:0000313" key="3">
    <source>
        <dbReference type="Proteomes" id="UP000061660"/>
    </source>
</evidence>
<dbReference type="GO" id="GO:0016787">
    <property type="term" value="F:hydrolase activity"/>
    <property type="evidence" value="ECO:0007669"/>
    <property type="project" value="UniProtKB-KW"/>
</dbReference>
<gene>
    <name evidence="2" type="ORF">IJ22_15300</name>
</gene>
<dbReference type="InterPro" id="IPR000863">
    <property type="entry name" value="Sulfotransferase_dom"/>
</dbReference>
<feature type="domain" description="Sulfotransferase" evidence="1">
    <location>
        <begin position="72"/>
        <end position="243"/>
    </location>
</feature>
<name>A0A0U2KYB4_9BACL</name>
<dbReference type="GO" id="GO:0008146">
    <property type="term" value="F:sulfotransferase activity"/>
    <property type="evidence" value="ECO:0007669"/>
    <property type="project" value="InterPro"/>
</dbReference>
<reference evidence="2 3" key="2">
    <citation type="journal article" date="2016" name="Genome Announc.">
        <title>Complete Genome Sequences of Two Interactive Moderate Thermophiles, Paenibacillus napthalenovorans 32O-Y and Paenibacillus sp. 32O-W.</title>
        <authorList>
            <person name="Butler R.R.III."/>
            <person name="Wang J."/>
            <person name="Stark B.C."/>
            <person name="Pombert J.F."/>
        </authorList>
    </citation>
    <scope>NUCLEOTIDE SEQUENCE [LARGE SCALE GENOMIC DNA]</scope>
    <source>
        <strain evidence="2 3">32O-Y</strain>
    </source>
</reference>
<dbReference type="RefSeq" id="WP_062408283.1">
    <property type="nucleotide sequence ID" value="NZ_CP013652.1"/>
</dbReference>
<dbReference type="AlphaFoldDB" id="A0A0U2KYB4"/>
<protein>
    <submittedName>
        <fullName evidence="2">p-loop containing nucleoside triphosphate hydrolase</fullName>
    </submittedName>
</protein>
<proteinExistence type="predicted"/>
<dbReference type="InterPro" id="IPR027417">
    <property type="entry name" value="P-loop_NTPase"/>
</dbReference>
<dbReference type="STRING" id="162209.IJ22_15300"/>
<dbReference type="OrthoDB" id="570215at2"/>
<dbReference type="Pfam" id="PF00685">
    <property type="entry name" value="Sulfotransfer_1"/>
    <property type="match status" value="1"/>
</dbReference>
<dbReference type="PATRIC" id="fig|162209.4.peg.1621"/>
<accession>A0A0U2KYB4</accession>
<dbReference type="Gene3D" id="3.40.50.300">
    <property type="entry name" value="P-loop containing nucleotide triphosphate hydrolases"/>
    <property type="match status" value="1"/>
</dbReference>
<sequence>MTIKMPKVVLLGVPDSGIHILNELVSGMPPLRPGGWINQWEEDVYARLKTIRDGEVWAGYLDYSREMKQWLDDHRIRRIFIYRDPRDVLLDQLSFILNEDNKHLYYPYFTRHMKSLDERLMKMITGFYDTRANARRYGLQHIGYSNINHVFIPYLRWLQDPNLCTIPYENLVNAPSGYLAEMHRIADYLWKDTRLSERSKTEYLQRLQDAPVSQALQHATTGEWKRYFTDEIKRVFKQTAGELLIYLGYESDDHW</sequence>
<keyword evidence="3" id="KW-1185">Reference proteome</keyword>